<dbReference type="Gene3D" id="3.30.9.10">
    <property type="entry name" value="D-Amino Acid Oxidase, subunit A, domain 2"/>
    <property type="match status" value="1"/>
</dbReference>
<dbReference type="InterPro" id="IPR038220">
    <property type="entry name" value="PHOX_C_sf"/>
</dbReference>
<dbReference type="InterPro" id="IPR002938">
    <property type="entry name" value="FAD-bd"/>
</dbReference>
<protein>
    <recommendedName>
        <fullName evidence="9">FAD-binding domain-containing protein</fullName>
    </recommendedName>
</protein>
<dbReference type="PANTHER" id="PTHR43004">
    <property type="entry name" value="TRK SYSTEM POTASSIUM UPTAKE PROTEIN"/>
    <property type="match status" value="1"/>
</dbReference>
<proteinExistence type="inferred from homology"/>
<evidence type="ECO:0000256" key="1">
    <source>
        <dbReference type="ARBA" id="ARBA00007801"/>
    </source>
</evidence>
<evidence type="ECO:0000256" key="3">
    <source>
        <dbReference type="ARBA" id="ARBA00022827"/>
    </source>
</evidence>
<reference evidence="7 8" key="1">
    <citation type="submission" date="2015-01" db="EMBL/GenBank/DDBJ databases">
        <title>The Genome Sequence of Capronia semiimmersa CBS27337.</title>
        <authorList>
            <consortium name="The Broad Institute Genomics Platform"/>
            <person name="Cuomo C."/>
            <person name="de Hoog S."/>
            <person name="Gorbushina A."/>
            <person name="Stielow B."/>
            <person name="Teixiera M."/>
            <person name="Abouelleil A."/>
            <person name="Chapman S.B."/>
            <person name="Priest M."/>
            <person name="Young S.K."/>
            <person name="Wortman J."/>
            <person name="Nusbaum C."/>
            <person name="Birren B."/>
        </authorList>
    </citation>
    <scope>NUCLEOTIDE SEQUENCE [LARGE SCALE GENOMIC DNA]</scope>
    <source>
        <strain evidence="7 8">CBS 27337</strain>
    </source>
</reference>
<dbReference type="InterPro" id="IPR050641">
    <property type="entry name" value="RIFMO-like"/>
</dbReference>
<dbReference type="CDD" id="cd02979">
    <property type="entry name" value="PHOX_C"/>
    <property type="match status" value="1"/>
</dbReference>
<dbReference type="HOGENOM" id="CLU_009665_9_3_1"/>
<evidence type="ECO:0000313" key="7">
    <source>
        <dbReference type="EMBL" id="KIW72198.1"/>
    </source>
</evidence>
<evidence type="ECO:0008006" key="9">
    <source>
        <dbReference type="Google" id="ProtNLM"/>
    </source>
</evidence>
<accession>A0A0D2FUT9</accession>
<dbReference type="SUPFAM" id="SSF54373">
    <property type="entry name" value="FAD-linked reductases, C-terminal domain"/>
    <property type="match status" value="1"/>
</dbReference>
<name>A0A0D2FUT9_9EURO</name>
<feature type="domain" description="Phenol hydroxylase-like C-terminal dimerisation" evidence="6">
    <location>
        <begin position="410"/>
        <end position="623"/>
    </location>
</feature>
<sequence>MAPGADHEGFDVKMERLGGDGGENVIIVGAGPAGLMLGSNLARYGIKSTIVDDRDDKTPTGRADGLQPKTIETLRQLRLDSSLLQKGVQIYDICFWSSTPTQPLHRTRRELHYPAQLDVKDPFILLVHQGMVEDIFIEDMKERGVEVARSRSFQRYEVTDDHDVPIEAIFRSPRTGTNQSLKAKYLVGCDGAHSNVRKSIPGAQMVGESSNSKWGVLDGVIVTDFPDLWSKVVIHSETKGTVLCIPRERNMTRLYIELDRNLQESTPTEATRDYVMKKARDIMCPFTVEWVSVEWFSVYKVGQRVASTFSAEGGRVFIAGDAGHTHSPKAAQGMNTSMHDAFNLAWKLNLVIRGLAKPELLATYQHERRKIAQDLVAFDFEHAAAFADGDSDGLADNFAANIGFISGAGIKYDQSVLTAPERIARGVLRAGGLMAPARVTRYIDANPVDIQLDIPMLGQFRVYLFVSDLHSASVFLRLVCDHISSTESILGRATAAAAKSYATLNVVPGKADEFIQPGRYTAASRLFTFATVTTMPKSAVEISDLPGLLQKSRWTFYMDDLEDPKTGTSCTEKWLGDVGREEVAIVNIRPDGYIGGIGRFDAKDDSAAAAACKWLDSYYGGFLKA</sequence>
<evidence type="ECO:0000256" key="4">
    <source>
        <dbReference type="ARBA" id="ARBA00023002"/>
    </source>
</evidence>
<dbReference type="SUPFAM" id="SSF51905">
    <property type="entry name" value="FAD/NAD(P)-binding domain"/>
    <property type="match status" value="1"/>
</dbReference>
<keyword evidence="8" id="KW-1185">Reference proteome</keyword>
<dbReference type="GO" id="GO:0016709">
    <property type="term" value="F:oxidoreductase activity, acting on paired donors, with incorporation or reduction of molecular oxygen, NAD(P)H as one donor, and incorporation of one atom of oxygen"/>
    <property type="evidence" value="ECO:0007669"/>
    <property type="project" value="UniProtKB-ARBA"/>
</dbReference>
<gene>
    <name evidence="7" type="ORF">PV04_00410</name>
</gene>
<dbReference type="GO" id="GO:0071949">
    <property type="term" value="F:FAD binding"/>
    <property type="evidence" value="ECO:0007669"/>
    <property type="project" value="InterPro"/>
</dbReference>
<keyword evidence="2" id="KW-0285">Flavoprotein</keyword>
<dbReference type="Gene3D" id="3.50.50.60">
    <property type="entry name" value="FAD/NAD(P)-binding domain"/>
    <property type="match status" value="1"/>
</dbReference>
<keyword evidence="3" id="KW-0274">FAD</keyword>
<dbReference type="Pfam" id="PF07976">
    <property type="entry name" value="Phe_hydrox_dim"/>
    <property type="match status" value="1"/>
</dbReference>
<dbReference type="AlphaFoldDB" id="A0A0D2FUT9"/>
<comment type="similarity">
    <text evidence="1">Belongs to the PheA/TfdB FAD monooxygenase family.</text>
</comment>
<dbReference type="EMBL" id="KN846956">
    <property type="protein sequence ID" value="KIW72198.1"/>
    <property type="molecule type" value="Genomic_DNA"/>
</dbReference>
<dbReference type="Gene3D" id="3.40.30.20">
    <property type="match status" value="1"/>
</dbReference>
<dbReference type="Pfam" id="PF01494">
    <property type="entry name" value="FAD_binding_3"/>
    <property type="match status" value="1"/>
</dbReference>
<keyword evidence="4" id="KW-0560">Oxidoreductase</keyword>
<evidence type="ECO:0000256" key="2">
    <source>
        <dbReference type="ARBA" id="ARBA00022630"/>
    </source>
</evidence>
<dbReference type="SUPFAM" id="SSF52833">
    <property type="entry name" value="Thioredoxin-like"/>
    <property type="match status" value="1"/>
</dbReference>
<dbReference type="Proteomes" id="UP000054266">
    <property type="component" value="Unassembled WGS sequence"/>
</dbReference>
<evidence type="ECO:0000259" key="5">
    <source>
        <dbReference type="Pfam" id="PF01494"/>
    </source>
</evidence>
<evidence type="ECO:0000259" key="6">
    <source>
        <dbReference type="Pfam" id="PF07976"/>
    </source>
</evidence>
<dbReference type="PRINTS" id="PR00420">
    <property type="entry name" value="RNGMNOXGNASE"/>
</dbReference>
<dbReference type="InterPro" id="IPR036188">
    <property type="entry name" value="FAD/NAD-bd_sf"/>
</dbReference>
<dbReference type="InterPro" id="IPR012941">
    <property type="entry name" value="Phe_hydrox_C_dim_dom"/>
</dbReference>
<feature type="domain" description="FAD-binding" evidence="5">
    <location>
        <begin position="24"/>
        <end position="378"/>
    </location>
</feature>
<dbReference type="InterPro" id="IPR036249">
    <property type="entry name" value="Thioredoxin-like_sf"/>
</dbReference>
<organism evidence="7 8">
    <name type="scientific">Phialophora macrospora</name>
    <dbReference type="NCBI Taxonomy" id="1851006"/>
    <lineage>
        <taxon>Eukaryota</taxon>
        <taxon>Fungi</taxon>
        <taxon>Dikarya</taxon>
        <taxon>Ascomycota</taxon>
        <taxon>Pezizomycotina</taxon>
        <taxon>Eurotiomycetes</taxon>
        <taxon>Chaetothyriomycetidae</taxon>
        <taxon>Chaetothyriales</taxon>
        <taxon>Herpotrichiellaceae</taxon>
        <taxon>Phialophora</taxon>
    </lineage>
</organism>
<evidence type="ECO:0000313" key="8">
    <source>
        <dbReference type="Proteomes" id="UP000054266"/>
    </source>
</evidence>
<dbReference type="STRING" id="5601.A0A0D2FUT9"/>
<dbReference type="PANTHER" id="PTHR43004:SF4">
    <property type="entry name" value="FAD-BINDING DOMAIN-CONTAINING PROTEIN"/>
    <property type="match status" value="1"/>
</dbReference>